<protein>
    <recommendedName>
        <fullName evidence="3">STAS domain-containing protein</fullName>
    </recommendedName>
</protein>
<keyword evidence="2" id="KW-1185">Reference proteome</keyword>
<proteinExistence type="predicted"/>
<accession>A0ABP9R1L7</accession>
<organism evidence="1 2">
    <name type="scientific">Pseudonocardia eucalypti</name>
    <dbReference type="NCBI Taxonomy" id="648755"/>
    <lineage>
        <taxon>Bacteria</taxon>
        <taxon>Bacillati</taxon>
        <taxon>Actinomycetota</taxon>
        <taxon>Actinomycetes</taxon>
        <taxon>Pseudonocardiales</taxon>
        <taxon>Pseudonocardiaceae</taxon>
        <taxon>Pseudonocardia</taxon>
    </lineage>
</organism>
<evidence type="ECO:0000313" key="2">
    <source>
        <dbReference type="Proteomes" id="UP001428817"/>
    </source>
</evidence>
<evidence type="ECO:0008006" key="3">
    <source>
        <dbReference type="Google" id="ProtNLM"/>
    </source>
</evidence>
<dbReference type="EMBL" id="BAABJP010000044">
    <property type="protein sequence ID" value="GAA5170623.1"/>
    <property type="molecule type" value="Genomic_DNA"/>
</dbReference>
<reference evidence="2" key="1">
    <citation type="journal article" date="2019" name="Int. J. Syst. Evol. Microbiol.">
        <title>The Global Catalogue of Microorganisms (GCM) 10K type strain sequencing project: providing services to taxonomists for standard genome sequencing and annotation.</title>
        <authorList>
            <consortium name="The Broad Institute Genomics Platform"/>
            <consortium name="The Broad Institute Genome Sequencing Center for Infectious Disease"/>
            <person name="Wu L."/>
            <person name="Ma J."/>
        </authorList>
    </citation>
    <scope>NUCLEOTIDE SEQUENCE [LARGE SCALE GENOMIC DNA]</scope>
    <source>
        <strain evidence="2">JCM 18303</strain>
    </source>
</reference>
<sequence>MLRVTRRGRIGAIAIDSGITLPARADAGGALDEFDGDGVGLPCVWVWLRALRRARPLGEEPVLVLEIDLTGAAPAGLPLLGCGLPALLAQPG</sequence>
<dbReference type="Proteomes" id="UP001428817">
    <property type="component" value="Unassembled WGS sequence"/>
</dbReference>
<comment type="caution">
    <text evidence="1">The sequence shown here is derived from an EMBL/GenBank/DDBJ whole genome shotgun (WGS) entry which is preliminary data.</text>
</comment>
<evidence type="ECO:0000313" key="1">
    <source>
        <dbReference type="EMBL" id="GAA5170623.1"/>
    </source>
</evidence>
<name>A0ABP9R1L7_9PSEU</name>
<gene>
    <name evidence="1" type="ORF">GCM10023321_68090</name>
</gene>